<accession>A0A9N9KB44</accession>
<reference evidence="1" key="1">
    <citation type="submission" date="2021-06" db="EMBL/GenBank/DDBJ databases">
        <authorList>
            <person name="Kallberg Y."/>
            <person name="Tangrot J."/>
            <person name="Rosling A."/>
        </authorList>
    </citation>
    <scope>NUCLEOTIDE SEQUENCE</scope>
    <source>
        <strain evidence="1">MA453B</strain>
    </source>
</reference>
<name>A0A9N9KB44_9GLOM</name>
<keyword evidence="2" id="KW-1185">Reference proteome</keyword>
<evidence type="ECO:0000313" key="1">
    <source>
        <dbReference type="EMBL" id="CAG8819888.1"/>
    </source>
</evidence>
<protein>
    <submittedName>
        <fullName evidence="1">26554_t:CDS:1</fullName>
    </submittedName>
</protein>
<comment type="caution">
    <text evidence="1">The sequence shown here is derived from an EMBL/GenBank/DDBJ whole genome shotgun (WGS) entry which is preliminary data.</text>
</comment>
<sequence length="52" mass="6074">KAKERPSNTNQTDGIRTIRNCYEKEIGIKIKVMNDLAYLILEAWFGSWNEQS</sequence>
<dbReference type="EMBL" id="CAJVPY010058557">
    <property type="protein sequence ID" value="CAG8819888.1"/>
    <property type="molecule type" value="Genomic_DNA"/>
</dbReference>
<proteinExistence type="predicted"/>
<gene>
    <name evidence="1" type="ORF">DERYTH_LOCUS26856</name>
</gene>
<organism evidence="1 2">
    <name type="scientific">Dentiscutata erythropus</name>
    <dbReference type="NCBI Taxonomy" id="1348616"/>
    <lineage>
        <taxon>Eukaryota</taxon>
        <taxon>Fungi</taxon>
        <taxon>Fungi incertae sedis</taxon>
        <taxon>Mucoromycota</taxon>
        <taxon>Glomeromycotina</taxon>
        <taxon>Glomeromycetes</taxon>
        <taxon>Diversisporales</taxon>
        <taxon>Gigasporaceae</taxon>
        <taxon>Dentiscutata</taxon>
    </lineage>
</organism>
<feature type="non-terminal residue" evidence="1">
    <location>
        <position position="1"/>
    </location>
</feature>
<dbReference type="AlphaFoldDB" id="A0A9N9KB44"/>
<feature type="non-terminal residue" evidence="1">
    <location>
        <position position="52"/>
    </location>
</feature>
<evidence type="ECO:0000313" key="2">
    <source>
        <dbReference type="Proteomes" id="UP000789405"/>
    </source>
</evidence>
<dbReference type="Proteomes" id="UP000789405">
    <property type="component" value="Unassembled WGS sequence"/>
</dbReference>